<dbReference type="EMBL" id="PFFQ01000021">
    <property type="protein sequence ID" value="PIW17736.1"/>
    <property type="molecule type" value="Genomic_DNA"/>
</dbReference>
<dbReference type="AlphaFoldDB" id="A0A2M7G730"/>
<comment type="caution">
    <text evidence="1">The sequence shown here is derived from an EMBL/GenBank/DDBJ whole genome shotgun (WGS) entry which is preliminary data.</text>
</comment>
<evidence type="ECO:0000313" key="1">
    <source>
        <dbReference type="EMBL" id="PIW17736.1"/>
    </source>
</evidence>
<organism evidence="1 2">
    <name type="scientific">bacterium (Candidatus Blackallbacteria) CG17_big_fil_post_rev_8_21_14_2_50_48_46</name>
    <dbReference type="NCBI Taxonomy" id="2014261"/>
    <lineage>
        <taxon>Bacteria</taxon>
        <taxon>Candidatus Blackallbacteria</taxon>
    </lineage>
</organism>
<protein>
    <submittedName>
        <fullName evidence="1">Uncharacterized protein</fullName>
    </submittedName>
</protein>
<sequence length="176" mass="20551">MPPIENWLPDRRLIFWSPPLAIFSHRWRSLTPQAKEGLLMQGLRQFLNLPAPCAPPADVWLIRFDAQAQQIELLGPFENLPVRPEQRRQPRVICLPLKKAQLIKQFHRSLPWSDLYEPEDNEFDNLSLRLKLESRHAELTGEFDLLSDLEPDSGYGHSAQSQEVQRRVAIVEDWLK</sequence>
<reference evidence="1 2" key="1">
    <citation type="submission" date="2017-09" db="EMBL/GenBank/DDBJ databases">
        <title>Depth-based differentiation of microbial function through sediment-hosted aquifers and enrichment of novel symbionts in the deep terrestrial subsurface.</title>
        <authorList>
            <person name="Probst A.J."/>
            <person name="Ladd B."/>
            <person name="Jarett J.K."/>
            <person name="Geller-Mcgrath D.E."/>
            <person name="Sieber C.M."/>
            <person name="Emerson J.B."/>
            <person name="Anantharaman K."/>
            <person name="Thomas B.C."/>
            <person name="Malmstrom R."/>
            <person name="Stieglmeier M."/>
            <person name="Klingl A."/>
            <person name="Woyke T."/>
            <person name="Ryan C.M."/>
            <person name="Banfield J.F."/>
        </authorList>
    </citation>
    <scope>NUCLEOTIDE SEQUENCE [LARGE SCALE GENOMIC DNA]</scope>
    <source>
        <strain evidence="1">CG17_big_fil_post_rev_8_21_14_2_50_48_46</strain>
    </source>
</reference>
<gene>
    <name evidence="1" type="ORF">COW36_07770</name>
</gene>
<dbReference type="Proteomes" id="UP000231019">
    <property type="component" value="Unassembled WGS sequence"/>
</dbReference>
<name>A0A2M7G730_9BACT</name>
<proteinExistence type="predicted"/>
<accession>A0A2M7G730</accession>
<evidence type="ECO:0000313" key="2">
    <source>
        <dbReference type="Proteomes" id="UP000231019"/>
    </source>
</evidence>